<protein>
    <submittedName>
        <fullName evidence="2">K02A2.6-like</fullName>
    </submittedName>
</protein>
<dbReference type="PROSITE" id="PS50994">
    <property type="entry name" value="INTEGRASE"/>
    <property type="match status" value="2"/>
</dbReference>
<feature type="domain" description="Integrase catalytic" evidence="1">
    <location>
        <begin position="358"/>
        <end position="522"/>
    </location>
</feature>
<dbReference type="SUPFAM" id="SSF56672">
    <property type="entry name" value="DNA/RNA polymerases"/>
    <property type="match status" value="1"/>
</dbReference>
<dbReference type="Proteomes" id="UP001235939">
    <property type="component" value="Chromosome 09"/>
</dbReference>
<name>A0ABY6KXF9_9ARAC</name>
<dbReference type="Pfam" id="PF22938">
    <property type="entry name" value="Integrase_p58_C"/>
    <property type="match status" value="1"/>
</dbReference>
<dbReference type="CDD" id="cd09274">
    <property type="entry name" value="RNase_HI_RT_Ty3"/>
    <property type="match status" value="1"/>
</dbReference>
<proteinExistence type="predicted"/>
<dbReference type="Gene3D" id="3.10.20.370">
    <property type="match status" value="1"/>
</dbReference>
<sequence length="679" mass="78055">METVLQGIPLETCLVYLDDIIVMGKSFEEHLINLERVPQKIRGARLKLNPKSANSSKRKFGTWAIPNRDCSAMACTKGCTPIEKFSRLEICSGVSNIARPLHRLTESGRPFSWTVDCERAMDKLKQALSPPPILVYPDPGEQFILDKDASNTGIGAVLFQTQDGVERVIAYFSKTLSKPEKNYCVTRRELLAIVKSIEHFRHYLYGQKIAIDIMGQLPRSDKGNRYILVAMDYFTKWPEAFPLADQEAETVAETLISQFFSRFGVPMQIHTDQGRNFESRLFAQMCKLLGSHKTRTTPLHPQSDGMVEKFNRTLASQLSLFVAQSQRDWDSSDEFVDRLHSRLEKVHRWAREKLKIASEAMKVRYDTQACGNDLQEGRFPVTNQGNKWIIVCTEYMTRFATTKAIPDAGAMEIAKLIVEEIILRHGAPQQIITDRRTNFMSQIIKEINNLNGISHLKTTAYHPQTNGLTERLNKTLTDMLSMYVDVEQKIWDEVLPFVTFAYNTAKKETTGFSPFFLVHGREAETTLDSLLPYHDNDNVGDYVQHLITTAEETRHLAQLHLYRGQEKDRVYYDRKHRPVDYNVGDLVWLFIPVRKVGLSEKLIKKYFGPYRITRKLSPVNYEIEAISDSPKHRKIRDTVHVLRMKPYLDPLLQEEISDSTPNEELVLKQRFSKDSQIGQ</sequence>
<dbReference type="Pfam" id="PF17919">
    <property type="entry name" value="RT_RNaseH_2"/>
    <property type="match status" value="1"/>
</dbReference>
<evidence type="ECO:0000313" key="3">
    <source>
        <dbReference type="Proteomes" id="UP001235939"/>
    </source>
</evidence>
<evidence type="ECO:0000313" key="2">
    <source>
        <dbReference type="EMBL" id="UYV72260.1"/>
    </source>
</evidence>
<dbReference type="Gene3D" id="3.30.420.10">
    <property type="entry name" value="Ribonuclease H-like superfamily/Ribonuclease H"/>
    <property type="match status" value="2"/>
</dbReference>
<dbReference type="Gene3D" id="3.30.70.270">
    <property type="match status" value="2"/>
</dbReference>
<gene>
    <name evidence="2" type="ORF">LAZ67_9002371</name>
</gene>
<evidence type="ECO:0000259" key="1">
    <source>
        <dbReference type="PROSITE" id="PS50994"/>
    </source>
</evidence>
<dbReference type="PANTHER" id="PTHR37984">
    <property type="entry name" value="PROTEIN CBG26694"/>
    <property type="match status" value="1"/>
</dbReference>
<dbReference type="InterPro" id="IPR043128">
    <property type="entry name" value="Rev_trsase/Diguanyl_cyclase"/>
</dbReference>
<reference evidence="2 3" key="1">
    <citation type="submission" date="2022-01" db="EMBL/GenBank/DDBJ databases">
        <title>A chromosomal length assembly of Cordylochernes scorpioides.</title>
        <authorList>
            <person name="Zeh D."/>
            <person name="Zeh J."/>
        </authorList>
    </citation>
    <scope>NUCLEOTIDE SEQUENCE [LARGE SCALE GENOMIC DNA]</scope>
    <source>
        <strain evidence="2">IN4F17</strain>
        <tissue evidence="2">Whole Body</tissue>
    </source>
</reference>
<accession>A0ABY6KXF9</accession>
<dbReference type="InterPro" id="IPR001584">
    <property type="entry name" value="Integrase_cat-core"/>
</dbReference>
<organism evidence="2 3">
    <name type="scientific">Cordylochernes scorpioides</name>
    <dbReference type="NCBI Taxonomy" id="51811"/>
    <lineage>
        <taxon>Eukaryota</taxon>
        <taxon>Metazoa</taxon>
        <taxon>Ecdysozoa</taxon>
        <taxon>Arthropoda</taxon>
        <taxon>Chelicerata</taxon>
        <taxon>Arachnida</taxon>
        <taxon>Pseudoscorpiones</taxon>
        <taxon>Cheliferoidea</taxon>
        <taxon>Chernetidae</taxon>
        <taxon>Cordylochernes</taxon>
    </lineage>
</organism>
<dbReference type="InterPro" id="IPR041577">
    <property type="entry name" value="RT_RNaseH_2"/>
</dbReference>
<dbReference type="PANTHER" id="PTHR37984:SF15">
    <property type="entry name" value="INTEGRASE CATALYTIC DOMAIN-CONTAINING PROTEIN"/>
    <property type="match status" value="1"/>
</dbReference>
<dbReference type="InterPro" id="IPR036397">
    <property type="entry name" value="RNaseH_sf"/>
</dbReference>
<keyword evidence="3" id="KW-1185">Reference proteome</keyword>
<dbReference type="SUPFAM" id="SSF53098">
    <property type="entry name" value="Ribonuclease H-like"/>
    <property type="match status" value="2"/>
</dbReference>
<feature type="domain" description="Integrase catalytic" evidence="1">
    <location>
        <begin position="201"/>
        <end position="367"/>
    </location>
</feature>
<dbReference type="InterPro" id="IPR043502">
    <property type="entry name" value="DNA/RNA_pol_sf"/>
</dbReference>
<dbReference type="InterPro" id="IPR012337">
    <property type="entry name" value="RNaseH-like_sf"/>
</dbReference>
<dbReference type="InterPro" id="IPR050951">
    <property type="entry name" value="Retrovirus_Pol_polyprotein"/>
</dbReference>
<dbReference type="EMBL" id="CP092871">
    <property type="protein sequence ID" value="UYV72260.1"/>
    <property type="molecule type" value="Genomic_DNA"/>
</dbReference>
<dbReference type="InterPro" id="IPR054465">
    <property type="entry name" value="Integrase_p58-like_C"/>
</dbReference>